<evidence type="ECO:0000313" key="2">
    <source>
        <dbReference type="Proteomes" id="UP001604336"/>
    </source>
</evidence>
<sequence>MLVYTNEIYNASFRMPKSNREMLQRNPRTCVSVDLNLTQISMEIKTRLDNVQVDQMCLKQSDEQHLTTNKKRRHSTRDRLSTTRVLEALGNGFLIVKSGQDCQKTCIRQPDE</sequence>
<proteinExistence type="predicted"/>
<gene>
    <name evidence="1" type="ORF">Adt_14662</name>
</gene>
<organism evidence="1 2">
    <name type="scientific">Abeliophyllum distichum</name>
    <dbReference type="NCBI Taxonomy" id="126358"/>
    <lineage>
        <taxon>Eukaryota</taxon>
        <taxon>Viridiplantae</taxon>
        <taxon>Streptophyta</taxon>
        <taxon>Embryophyta</taxon>
        <taxon>Tracheophyta</taxon>
        <taxon>Spermatophyta</taxon>
        <taxon>Magnoliopsida</taxon>
        <taxon>eudicotyledons</taxon>
        <taxon>Gunneridae</taxon>
        <taxon>Pentapetalae</taxon>
        <taxon>asterids</taxon>
        <taxon>lamiids</taxon>
        <taxon>Lamiales</taxon>
        <taxon>Oleaceae</taxon>
        <taxon>Forsythieae</taxon>
        <taxon>Abeliophyllum</taxon>
    </lineage>
</organism>
<accession>A0ABD1U0A5</accession>
<dbReference type="Proteomes" id="UP001604336">
    <property type="component" value="Unassembled WGS sequence"/>
</dbReference>
<evidence type="ECO:0000313" key="1">
    <source>
        <dbReference type="EMBL" id="KAL2518415.1"/>
    </source>
</evidence>
<reference evidence="2" key="1">
    <citation type="submission" date="2024-07" db="EMBL/GenBank/DDBJ databases">
        <title>Two chromosome-level genome assemblies of Korean endemic species Abeliophyllum distichum and Forsythia ovata (Oleaceae).</title>
        <authorList>
            <person name="Jang H."/>
        </authorList>
    </citation>
    <scope>NUCLEOTIDE SEQUENCE [LARGE SCALE GENOMIC DNA]</scope>
</reference>
<protein>
    <submittedName>
        <fullName evidence="1">Uncharacterized protein</fullName>
    </submittedName>
</protein>
<name>A0ABD1U0A5_9LAMI</name>
<dbReference type="EMBL" id="JBFOLK010000004">
    <property type="protein sequence ID" value="KAL2518415.1"/>
    <property type="molecule type" value="Genomic_DNA"/>
</dbReference>
<comment type="caution">
    <text evidence="1">The sequence shown here is derived from an EMBL/GenBank/DDBJ whole genome shotgun (WGS) entry which is preliminary data.</text>
</comment>
<dbReference type="AlphaFoldDB" id="A0ABD1U0A5"/>
<keyword evidence="2" id="KW-1185">Reference proteome</keyword>